<sequence length="329" mass="34969">MASTITSAPIALTTTFTPPADCFTDSYHIQWWDGVNYYTPVSATYTWWWVSLGARDWSTCFPSDFATATTSYFSPGLCPSGYTAAGLTEVSLDSNIETRATCCPSGYNAQTGDGWPWYSSNPCTSSNTNSDSVYVYTFNDAVTSETGTFGIQGKGVSIRWQSTDFVSATSTSETLTSATSASTSSGLEATTTTGAAATTTGQSTSNGLSTGAKIGIGVGCGVAAVIVIIVALLIYRRRRGRSALASDQAMAQHYGPPAEIYTRALDVNSPPSDSIYSRWQDGFSRSGGSELMGSQPHVVELSTTKDPVEMDSGYVPSELDDMHQFQGKR</sequence>
<keyword evidence="2" id="KW-0472">Membrane</keyword>
<protein>
    <recommendedName>
        <fullName evidence="5">Mid2 domain-containing protein</fullName>
    </recommendedName>
</protein>
<accession>A0AAD6CMH9</accession>
<feature type="region of interest" description="Disordered" evidence="1">
    <location>
        <begin position="307"/>
        <end position="329"/>
    </location>
</feature>
<evidence type="ECO:0008006" key="5">
    <source>
        <dbReference type="Google" id="ProtNLM"/>
    </source>
</evidence>
<reference evidence="3 4" key="1">
    <citation type="journal article" date="2023" name="IMA Fungus">
        <title>Comparative genomic study of the Penicillium genus elucidates a diverse pangenome and 15 lateral gene transfer events.</title>
        <authorList>
            <person name="Petersen C."/>
            <person name="Sorensen T."/>
            <person name="Nielsen M.R."/>
            <person name="Sondergaard T.E."/>
            <person name="Sorensen J.L."/>
            <person name="Fitzpatrick D.A."/>
            <person name="Frisvad J.C."/>
            <person name="Nielsen K.L."/>
        </authorList>
    </citation>
    <scope>NUCLEOTIDE SEQUENCE [LARGE SCALE GENOMIC DNA]</scope>
    <source>
        <strain evidence="3 4">IBT 35679</strain>
    </source>
</reference>
<evidence type="ECO:0000313" key="3">
    <source>
        <dbReference type="EMBL" id="KAJ5526288.1"/>
    </source>
</evidence>
<proteinExistence type="predicted"/>
<comment type="caution">
    <text evidence="3">The sequence shown here is derived from an EMBL/GenBank/DDBJ whole genome shotgun (WGS) entry which is preliminary data.</text>
</comment>
<dbReference type="Proteomes" id="UP001220324">
    <property type="component" value="Unassembled WGS sequence"/>
</dbReference>
<organism evidence="3 4">
    <name type="scientific">Penicillium frequentans</name>
    <dbReference type="NCBI Taxonomy" id="3151616"/>
    <lineage>
        <taxon>Eukaryota</taxon>
        <taxon>Fungi</taxon>
        <taxon>Dikarya</taxon>
        <taxon>Ascomycota</taxon>
        <taxon>Pezizomycotina</taxon>
        <taxon>Eurotiomycetes</taxon>
        <taxon>Eurotiomycetidae</taxon>
        <taxon>Eurotiales</taxon>
        <taxon>Aspergillaceae</taxon>
        <taxon>Penicillium</taxon>
    </lineage>
</organism>
<evidence type="ECO:0000256" key="1">
    <source>
        <dbReference type="SAM" id="MobiDB-lite"/>
    </source>
</evidence>
<dbReference type="EMBL" id="JAQIZZ010000008">
    <property type="protein sequence ID" value="KAJ5526288.1"/>
    <property type="molecule type" value="Genomic_DNA"/>
</dbReference>
<keyword evidence="4" id="KW-1185">Reference proteome</keyword>
<evidence type="ECO:0000256" key="2">
    <source>
        <dbReference type="SAM" id="Phobius"/>
    </source>
</evidence>
<feature type="transmembrane region" description="Helical" evidence="2">
    <location>
        <begin position="214"/>
        <end position="235"/>
    </location>
</feature>
<name>A0AAD6CMH9_9EURO</name>
<gene>
    <name evidence="3" type="ORF">N7494_012938</name>
</gene>
<dbReference type="AlphaFoldDB" id="A0AAD6CMH9"/>
<keyword evidence="2" id="KW-0812">Transmembrane</keyword>
<keyword evidence="2" id="KW-1133">Transmembrane helix</keyword>
<feature type="region of interest" description="Disordered" evidence="1">
    <location>
        <begin position="177"/>
        <end position="204"/>
    </location>
</feature>
<evidence type="ECO:0000313" key="4">
    <source>
        <dbReference type="Proteomes" id="UP001220324"/>
    </source>
</evidence>